<evidence type="ECO:0000256" key="2">
    <source>
        <dbReference type="ARBA" id="ARBA00022729"/>
    </source>
</evidence>
<dbReference type="InterPro" id="IPR013151">
    <property type="entry name" value="Immunoglobulin_dom"/>
</dbReference>
<organism evidence="9 10">
    <name type="scientific">Pleurodeles waltl</name>
    <name type="common">Iberian ribbed newt</name>
    <dbReference type="NCBI Taxonomy" id="8319"/>
    <lineage>
        <taxon>Eukaryota</taxon>
        <taxon>Metazoa</taxon>
        <taxon>Chordata</taxon>
        <taxon>Craniata</taxon>
        <taxon>Vertebrata</taxon>
        <taxon>Euteleostomi</taxon>
        <taxon>Amphibia</taxon>
        <taxon>Batrachia</taxon>
        <taxon>Caudata</taxon>
        <taxon>Salamandroidea</taxon>
        <taxon>Salamandridae</taxon>
        <taxon>Pleurodelinae</taxon>
        <taxon>Pleurodeles</taxon>
    </lineage>
</organism>
<reference evidence="9" key="1">
    <citation type="journal article" date="2022" name="bioRxiv">
        <title>Sequencing and chromosome-scale assembly of the giantPleurodeles waltlgenome.</title>
        <authorList>
            <person name="Brown T."/>
            <person name="Elewa A."/>
            <person name="Iarovenko S."/>
            <person name="Subramanian E."/>
            <person name="Araus A.J."/>
            <person name="Petzold A."/>
            <person name="Susuki M."/>
            <person name="Suzuki K.-i.T."/>
            <person name="Hayashi T."/>
            <person name="Toyoda A."/>
            <person name="Oliveira C."/>
            <person name="Osipova E."/>
            <person name="Leigh N.D."/>
            <person name="Simon A."/>
            <person name="Yun M.H."/>
        </authorList>
    </citation>
    <scope>NUCLEOTIDE SEQUENCE</scope>
    <source>
        <strain evidence="9">20211129_DDA</strain>
        <tissue evidence="9">Liver</tissue>
    </source>
</reference>
<dbReference type="Pfam" id="PF00047">
    <property type="entry name" value="ig"/>
    <property type="match status" value="1"/>
</dbReference>
<dbReference type="PROSITE" id="PS50853">
    <property type="entry name" value="FN3"/>
    <property type="match status" value="1"/>
</dbReference>
<evidence type="ECO:0000259" key="8">
    <source>
        <dbReference type="PROSITE" id="PS50853"/>
    </source>
</evidence>
<evidence type="ECO:0000256" key="3">
    <source>
        <dbReference type="ARBA" id="ARBA00022737"/>
    </source>
</evidence>
<dbReference type="CDD" id="cd00063">
    <property type="entry name" value="FN3"/>
    <property type="match status" value="1"/>
</dbReference>
<dbReference type="Pfam" id="PF00041">
    <property type="entry name" value="fn3"/>
    <property type="match status" value="1"/>
</dbReference>
<evidence type="ECO:0000256" key="6">
    <source>
        <dbReference type="SAM" id="SignalP"/>
    </source>
</evidence>
<dbReference type="GO" id="GO:0004896">
    <property type="term" value="F:cytokine receptor activity"/>
    <property type="evidence" value="ECO:0007669"/>
    <property type="project" value="InterPro"/>
</dbReference>
<dbReference type="Gene3D" id="2.60.40.10">
    <property type="entry name" value="Immunoglobulins"/>
    <property type="match status" value="3"/>
</dbReference>
<comment type="caution">
    <text evidence="9">The sequence shown here is derived from an EMBL/GenBank/DDBJ whole genome shotgun (WGS) entry which is preliminary data.</text>
</comment>
<gene>
    <name evidence="9" type="ORF">NDU88_005364</name>
</gene>
<dbReference type="PROSITE" id="PS50835">
    <property type="entry name" value="IG_LIKE"/>
    <property type="match status" value="1"/>
</dbReference>
<dbReference type="PANTHER" id="PTHR48483:SF2">
    <property type="entry name" value="INTERLEUKIN-27 SUBUNIT BETA"/>
    <property type="match status" value="1"/>
</dbReference>
<evidence type="ECO:0000256" key="5">
    <source>
        <dbReference type="ARBA" id="ARBA00023319"/>
    </source>
</evidence>
<evidence type="ECO:0000259" key="7">
    <source>
        <dbReference type="PROSITE" id="PS50835"/>
    </source>
</evidence>
<keyword evidence="2 6" id="KW-0732">Signal</keyword>
<feature type="signal peptide" evidence="6">
    <location>
        <begin position="1"/>
        <end position="18"/>
    </location>
</feature>
<dbReference type="Proteomes" id="UP001066276">
    <property type="component" value="Chromosome 12"/>
</dbReference>
<dbReference type="Pfam" id="PF24031">
    <property type="entry name" value="FN3_IL27B_N"/>
    <property type="match status" value="1"/>
</dbReference>
<feature type="chain" id="PRO_5044023577" description="Interleukin-27 subunit beta" evidence="6">
    <location>
        <begin position="19"/>
        <end position="313"/>
    </location>
</feature>
<evidence type="ECO:0000256" key="1">
    <source>
        <dbReference type="ARBA" id="ARBA00010890"/>
    </source>
</evidence>
<dbReference type="SUPFAM" id="SSF49265">
    <property type="entry name" value="Fibronectin type III"/>
    <property type="match status" value="2"/>
</dbReference>
<dbReference type="SMART" id="SM00060">
    <property type="entry name" value="FN3"/>
    <property type="match status" value="1"/>
</dbReference>
<dbReference type="GO" id="GO:0016020">
    <property type="term" value="C:membrane"/>
    <property type="evidence" value="ECO:0007669"/>
    <property type="project" value="InterPro"/>
</dbReference>
<sequence length="313" mass="35453">MRFLLFLTLLPAVSQTRADVPGADKKDGHLEHRYAKIGDDVRIRCLDFDLQTPVEWRVNGTAIPSDDRVLKIAGAQLTVLRAQLSHGGEYSCHRPGTGEALERTRLQMGYAPERPIAQCWAVGYPETVQCCWKLERDPLLSTNFLTTYWQGLGSEEAHEECIQSPLQPHSCTISDFQVFSLAQYVLNVTAVNPLGAASVLHPFIVEDIIKPDPPENVSVSPVHGETKKLHVRWDPPKSWPLPQYFPLRYMIRYKWDGASTFKMRGPYEQTSVIIKGLWPKKMHWVQVNAKDFIGYGEASAWSPPVCARPWAHH</sequence>
<dbReference type="InterPro" id="IPR056621">
    <property type="entry name" value="FN3_IL27B_N"/>
</dbReference>
<evidence type="ECO:0000313" key="10">
    <source>
        <dbReference type="Proteomes" id="UP001066276"/>
    </source>
</evidence>
<dbReference type="SUPFAM" id="SSF48726">
    <property type="entry name" value="Immunoglobulin"/>
    <property type="match status" value="1"/>
</dbReference>
<dbReference type="InterPro" id="IPR003530">
    <property type="entry name" value="Hematopoietin_rcpt_L_F3_CS"/>
</dbReference>
<evidence type="ECO:0008006" key="11">
    <source>
        <dbReference type="Google" id="ProtNLM"/>
    </source>
</evidence>
<name>A0AAV7L0K1_PLEWA</name>
<evidence type="ECO:0000313" key="9">
    <source>
        <dbReference type="EMBL" id="KAJ1085231.1"/>
    </source>
</evidence>
<dbReference type="PROSITE" id="PS01354">
    <property type="entry name" value="HEMATOPO_REC_L_F3"/>
    <property type="match status" value="1"/>
</dbReference>
<comment type="similarity">
    <text evidence="1">Belongs to the type I cytokine receptor family. Type 3 subfamily.</text>
</comment>
<protein>
    <recommendedName>
        <fullName evidence="11">Interleukin-27 subunit beta</fullName>
    </recommendedName>
</protein>
<dbReference type="AlphaFoldDB" id="A0AAV7L0K1"/>
<dbReference type="InterPro" id="IPR036116">
    <property type="entry name" value="FN3_sf"/>
</dbReference>
<evidence type="ECO:0000256" key="4">
    <source>
        <dbReference type="ARBA" id="ARBA00023180"/>
    </source>
</evidence>
<dbReference type="EMBL" id="JANPWB010000016">
    <property type="protein sequence ID" value="KAJ1085231.1"/>
    <property type="molecule type" value="Genomic_DNA"/>
</dbReference>
<dbReference type="InterPro" id="IPR036179">
    <property type="entry name" value="Ig-like_dom_sf"/>
</dbReference>
<feature type="domain" description="Ig-like" evidence="7">
    <location>
        <begin position="11"/>
        <end position="92"/>
    </location>
</feature>
<dbReference type="InterPro" id="IPR013783">
    <property type="entry name" value="Ig-like_fold"/>
</dbReference>
<accession>A0AAV7L0K1</accession>
<dbReference type="PANTHER" id="PTHR48483">
    <property type="entry name" value="INTERLEUKIN-27 SUBUNIT BETA"/>
    <property type="match status" value="1"/>
</dbReference>
<keyword evidence="3" id="KW-0677">Repeat</keyword>
<dbReference type="InterPro" id="IPR007110">
    <property type="entry name" value="Ig-like_dom"/>
</dbReference>
<keyword evidence="5" id="KW-0393">Immunoglobulin domain</keyword>
<keyword evidence="4" id="KW-0325">Glycoprotein</keyword>
<feature type="domain" description="Fibronectin type-III" evidence="8">
    <location>
        <begin position="213"/>
        <end position="309"/>
    </location>
</feature>
<dbReference type="InterPro" id="IPR053073">
    <property type="entry name" value="IL11/IL27_subunit_beta"/>
</dbReference>
<proteinExistence type="inferred from homology"/>
<dbReference type="InterPro" id="IPR003961">
    <property type="entry name" value="FN3_dom"/>
</dbReference>
<keyword evidence="10" id="KW-1185">Reference proteome</keyword>
<dbReference type="FunFam" id="2.60.40.10:FF:000136">
    <property type="entry name" value="Ciliary neurotrophic factor receptor alpha"/>
    <property type="match status" value="1"/>
</dbReference>